<sequence>MGPYAFTNSGRGAGSSISLRGCGASPPSTTRRTPPSSPSASASISAWNAVDVRFIMVVPDWRICVRIARGSKGSAARCSRPPVKSGASRLRWVRSKLYDVTTSTASRSESSSSPMYQWTRLSTPRCVARTPLGRPLEPEV</sequence>
<feature type="compositionally biased region" description="Polar residues" evidence="1">
    <location>
        <begin position="1"/>
        <end position="18"/>
    </location>
</feature>
<reference evidence="2" key="1">
    <citation type="submission" date="2020-02" db="EMBL/GenBank/DDBJ databases">
        <authorList>
            <person name="Meier V. D."/>
        </authorList>
    </citation>
    <scope>NUCLEOTIDE SEQUENCE</scope>
    <source>
        <strain evidence="2">AVDCRST_MAG68</strain>
    </source>
</reference>
<feature type="compositionally biased region" description="Low complexity" evidence="1">
    <location>
        <begin position="24"/>
        <end position="43"/>
    </location>
</feature>
<evidence type="ECO:0000313" key="2">
    <source>
        <dbReference type="EMBL" id="CAA9358993.1"/>
    </source>
</evidence>
<feature type="region of interest" description="Disordered" evidence="1">
    <location>
        <begin position="1"/>
        <end position="43"/>
    </location>
</feature>
<proteinExistence type="predicted"/>
<organism evidence="2">
    <name type="scientific">uncultured Gemmatimonadota bacterium</name>
    <dbReference type="NCBI Taxonomy" id="203437"/>
    <lineage>
        <taxon>Bacteria</taxon>
        <taxon>Pseudomonadati</taxon>
        <taxon>Gemmatimonadota</taxon>
        <taxon>environmental samples</taxon>
    </lineage>
</organism>
<dbReference type="AlphaFoldDB" id="A0A6J4MGV2"/>
<name>A0A6J4MGV2_9BACT</name>
<dbReference type="EMBL" id="CADCTW010000195">
    <property type="protein sequence ID" value="CAA9358993.1"/>
    <property type="molecule type" value="Genomic_DNA"/>
</dbReference>
<evidence type="ECO:0000256" key="1">
    <source>
        <dbReference type="SAM" id="MobiDB-lite"/>
    </source>
</evidence>
<protein>
    <submittedName>
        <fullName evidence="2">Uncharacterized protein</fullName>
    </submittedName>
</protein>
<accession>A0A6J4MGV2</accession>
<gene>
    <name evidence="2" type="ORF">AVDCRST_MAG68-4251</name>
</gene>